<dbReference type="InterPro" id="IPR011761">
    <property type="entry name" value="ATP-grasp"/>
</dbReference>
<feature type="domain" description="ATP-grasp" evidence="16">
    <location>
        <begin position="12"/>
        <end position="135"/>
    </location>
</feature>
<evidence type="ECO:0000313" key="19">
    <source>
        <dbReference type="Proteomes" id="UP000243361"/>
    </source>
</evidence>
<evidence type="ECO:0000259" key="17">
    <source>
        <dbReference type="PROSITE" id="PS51855"/>
    </source>
</evidence>
<evidence type="ECO:0000256" key="11">
    <source>
        <dbReference type="ARBA" id="ARBA00022975"/>
    </source>
</evidence>
<evidence type="ECO:0000256" key="14">
    <source>
        <dbReference type="ARBA" id="ARBA00048816"/>
    </source>
</evidence>
<evidence type="ECO:0000313" key="18">
    <source>
        <dbReference type="EMBL" id="OQX36669.1"/>
    </source>
</evidence>
<keyword evidence="5" id="KW-0028">Amino-acid biosynthesis</keyword>
<evidence type="ECO:0000256" key="5">
    <source>
        <dbReference type="ARBA" id="ARBA00022605"/>
    </source>
</evidence>
<proteinExistence type="inferred from homology"/>
<comment type="caution">
    <text evidence="18">The sequence shown here is derived from an EMBL/GenBank/DDBJ whole genome shotgun (WGS) entry which is preliminary data.</text>
</comment>
<keyword evidence="3" id="KW-0055">Arginine biosynthesis</keyword>
<dbReference type="InterPro" id="IPR005483">
    <property type="entry name" value="CPSase_dom"/>
</dbReference>
<dbReference type="Proteomes" id="UP000243361">
    <property type="component" value="Unassembled WGS sequence"/>
</dbReference>
<dbReference type="UniPathway" id="UPA00070">
    <property type="reaction ID" value="UER00115"/>
</dbReference>
<dbReference type="GO" id="GO:0006526">
    <property type="term" value="P:L-arginine biosynthetic process"/>
    <property type="evidence" value="ECO:0007669"/>
    <property type="project" value="UniProtKB-KW"/>
</dbReference>
<evidence type="ECO:0000256" key="1">
    <source>
        <dbReference type="ARBA" id="ARBA00005077"/>
    </source>
</evidence>
<reference evidence="18" key="1">
    <citation type="submission" date="2017-02" db="EMBL/GenBank/DDBJ databases">
        <title>Novel co-symbiosis in the unique lucinid bivalve Phacoides pectinatus.</title>
        <authorList>
            <person name="Lim S.J."/>
            <person name="Davis B.G."/>
            <person name="Gill D.E."/>
            <person name="Engel A.S."/>
            <person name="Anderson L.C."/>
            <person name="Campbell B.J."/>
        </authorList>
    </citation>
    <scope>NUCLEOTIDE SEQUENCE [LARGE SCALE GENOMIC DNA]</scope>
    <source>
        <strain evidence="18">LUC13016_P6</strain>
    </source>
</reference>
<comment type="catalytic activity">
    <reaction evidence="14">
        <text>hydrogencarbonate + L-glutamine + 2 ATP + H2O = carbamoyl phosphate + L-glutamate + 2 ADP + phosphate + 2 H(+)</text>
        <dbReference type="Rhea" id="RHEA:18633"/>
        <dbReference type="ChEBI" id="CHEBI:15377"/>
        <dbReference type="ChEBI" id="CHEBI:15378"/>
        <dbReference type="ChEBI" id="CHEBI:17544"/>
        <dbReference type="ChEBI" id="CHEBI:29985"/>
        <dbReference type="ChEBI" id="CHEBI:30616"/>
        <dbReference type="ChEBI" id="CHEBI:43474"/>
        <dbReference type="ChEBI" id="CHEBI:58228"/>
        <dbReference type="ChEBI" id="CHEBI:58359"/>
        <dbReference type="ChEBI" id="CHEBI:456216"/>
        <dbReference type="EC" id="6.3.5.5"/>
    </reaction>
</comment>
<comment type="pathway">
    <text evidence="1">Amino-acid biosynthesis; L-arginine biosynthesis; carbamoyl phosphate from bicarbonate: step 1/1.</text>
</comment>
<dbReference type="SUPFAM" id="SSF56059">
    <property type="entry name" value="Glutathione synthetase ATP-binding domain-like"/>
    <property type="match status" value="1"/>
</dbReference>
<evidence type="ECO:0000256" key="10">
    <source>
        <dbReference type="ARBA" id="ARBA00022842"/>
    </source>
</evidence>
<evidence type="ECO:0000256" key="3">
    <source>
        <dbReference type="ARBA" id="ARBA00022571"/>
    </source>
</evidence>
<dbReference type="InterPro" id="IPR033937">
    <property type="entry name" value="MGS_CPS_CarB"/>
</dbReference>
<evidence type="ECO:0000256" key="4">
    <source>
        <dbReference type="ARBA" id="ARBA00022598"/>
    </source>
</evidence>
<dbReference type="Pfam" id="PF02786">
    <property type="entry name" value="CPSase_L_D2"/>
    <property type="match status" value="1"/>
</dbReference>
<protein>
    <submittedName>
        <fullName evidence="18">Carbamoyl phosphate synthase large subunit</fullName>
    </submittedName>
</protein>
<dbReference type="GO" id="GO:0005524">
    <property type="term" value="F:ATP binding"/>
    <property type="evidence" value="ECO:0007669"/>
    <property type="project" value="UniProtKB-UniRule"/>
</dbReference>
<gene>
    <name evidence="18" type="primary">carB</name>
    <name evidence="18" type="ORF">B0D84_01285</name>
</gene>
<keyword evidence="9 15" id="KW-0067">ATP-binding</keyword>
<dbReference type="SMART" id="SM00851">
    <property type="entry name" value="MGS"/>
    <property type="match status" value="1"/>
</dbReference>
<dbReference type="PROSITE" id="PS00867">
    <property type="entry name" value="CPSASE_2"/>
    <property type="match status" value="1"/>
</dbReference>
<keyword evidence="4" id="KW-0436">Ligase</keyword>
<keyword evidence="19" id="KW-1185">Reference proteome</keyword>
<dbReference type="GO" id="GO:0005737">
    <property type="term" value="C:cytoplasm"/>
    <property type="evidence" value="ECO:0007669"/>
    <property type="project" value="TreeGrafter"/>
</dbReference>
<keyword evidence="10" id="KW-0460">Magnesium</keyword>
<sequence>RYMREAVSVSNDSPVLLDRFLDDAIEVDVDAISDGTDVVIGGIMEHIEQAGVHSGDSACSLPPYTLSREIQDRMREQIRRMALELKVVGLMNTQFAIKGDDIYILEVNPRASRTVPFVSKATGVQLAKVAARCMAGTSLRQQAFTEEVIPRNFFVKEAIFPFVKFPGVDTLLGPEMKSTGEVMGVGATFGEAFDKALEGSGELLPRSGKVLVSVRDADKQRAVGVARDLAALGFEVYATSGTFRIIDEAGIPCRRANKVSEGRPHIVDMIKNDDFCMIFNTTEGKKAIADSAAIRHAALRGKVLYTTTMSGAEATCMALKQEDSVTVNRLQDLHATIG</sequence>
<dbReference type="PANTHER" id="PTHR11405:SF53">
    <property type="entry name" value="CARBAMOYL-PHOSPHATE SYNTHASE [AMMONIA], MITOCHONDRIAL"/>
    <property type="match status" value="1"/>
</dbReference>
<evidence type="ECO:0000256" key="7">
    <source>
        <dbReference type="ARBA" id="ARBA00022737"/>
    </source>
</evidence>
<keyword evidence="7" id="KW-0677">Repeat</keyword>
<feature type="non-terminal residue" evidence="18">
    <location>
        <position position="1"/>
    </location>
</feature>
<evidence type="ECO:0000256" key="15">
    <source>
        <dbReference type="PROSITE-ProRule" id="PRU00409"/>
    </source>
</evidence>
<evidence type="ECO:0000256" key="6">
    <source>
        <dbReference type="ARBA" id="ARBA00022723"/>
    </source>
</evidence>
<accession>A0A657PLU3</accession>
<keyword evidence="8 15" id="KW-0547">Nucleotide-binding</keyword>
<dbReference type="CDD" id="cd01424">
    <property type="entry name" value="MGS_CPS_II"/>
    <property type="match status" value="1"/>
</dbReference>
<dbReference type="InterPro" id="IPR036914">
    <property type="entry name" value="MGS-like_dom_sf"/>
</dbReference>
<dbReference type="EMBL" id="MUIE01000104">
    <property type="protein sequence ID" value="OQX36669.1"/>
    <property type="molecule type" value="Genomic_DNA"/>
</dbReference>
<dbReference type="PROSITE" id="PS50975">
    <property type="entry name" value="ATP_GRASP"/>
    <property type="match status" value="1"/>
</dbReference>
<keyword evidence="11" id="KW-0665">Pyrimidine biosynthesis</keyword>
<dbReference type="PROSITE" id="PS51855">
    <property type="entry name" value="MGS"/>
    <property type="match status" value="1"/>
</dbReference>
<evidence type="ECO:0000256" key="8">
    <source>
        <dbReference type="ARBA" id="ARBA00022741"/>
    </source>
</evidence>
<comment type="similarity">
    <text evidence="2">Belongs to the CarB family.</text>
</comment>
<keyword evidence="6" id="KW-0479">Metal-binding</keyword>
<comment type="catalytic activity">
    <reaction evidence="13">
        <text>hydrogencarbonate + NH4(+) + 2 ATP = carbamoyl phosphate + 2 ADP + phosphate + 2 H(+)</text>
        <dbReference type="Rhea" id="RHEA:18029"/>
        <dbReference type="ChEBI" id="CHEBI:15378"/>
        <dbReference type="ChEBI" id="CHEBI:17544"/>
        <dbReference type="ChEBI" id="CHEBI:28938"/>
        <dbReference type="ChEBI" id="CHEBI:30616"/>
        <dbReference type="ChEBI" id="CHEBI:43474"/>
        <dbReference type="ChEBI" id="CHEBI:58228"/>
        <dbReference type="ChEBI" id="CHEBI:456216"/>
        <dbReference type="EC" id="6.3.4.16"/>
    </reaction>
</comment>
<dbReference type="GO" id="GO:0044205">
    <property type="term" value="P:'de novo' UMP biosynthetic process"/>
    <property type="evidence" value="ECO:0007669"/>
    <property type="project" value="UniProtKB-UniPathway"/>
</dbReference>
<dbReference type="FunFam" id="3.30.470.20:FF:000026">
    <property type="entry name" value="Carbamoyl-phosphate synthase large chain"/>
    <property type="match status" value="1"/>
</dbReference>
<evidence type="ECO:0000256" key="2">
    <source>
        <dbReference type="ARBA" id="ARBA00009799"/>
    </source>
</evidence>
<dbReference type="GO" id="GO:0004087">
    <property type="term" value="F:carbamoyl-phosphate synthase (ammonia) activity"/>
    <property type="evidence" value="ECO:0007669"/>
    <property type="project" value="UniProtKB-EC"/>
</dbReference>
<dbReference type="Gene3D" id="3.40.50.1380">
    <property type="entry name" value="Methylglyoxal synthase-like domain"/>
    <property type="match status" value="1"/>
</dbReference>
<dbReference type="GO" id="GO:0004088">
    <property type="term" value="F:carbamoyl-phosphate synthase (glutamine-hydrolyzing) activity"/>
    <property type="evidence" value="ECO:0007669"/>
    <property type="project" value="UniProtKB-EC"/>
</dbReference>
<dbReference type="GO" id="GO:0006541">
    <property type="term" value="P:glutamine metabolic process"/>
    <property type="evidence" value="ECO:0007669"/>
    <property type="project" value="TreeGrafter"/>
</dbReference>
<evidence type="ECO:0000256" key="9">
    <source>
        <dbReference type="ARBA" id="ARBA00022840"/>
    </source>
</evidence>
<dbReference type="PRINTS" id="PR00098">
    <property type="entry name" value="CPSASE"/>
</dbReference>
<dbReference type="Pfam" id="PF02142">
    <property type="entry name" value="MGS"/>
    <property type="match status" value="1"/>
</dbReference>
<dbReference type="InterPro" id="IPR011607">
    <property type="entry name" value="MGS-like_dom"/>
</dbReference>
<evidence type="ECO:0000256" key="13">
    <source>
        <dbReference type="ARBA" id="ARBA00047359"/>
    </source>
</evidence>
<feature type="domain" description="MGS-like" evidence="17">
    <location>
        <begin position="202"/>
        <end position="338"/>
    </location>
</feature>
<dbReference type="Gene3D" id="3.30.470.20">
    <property type="entry name" value="ATP-grasp fold, B domain"/>
    <property type="match status" value="1"/>
</dbReference>
<dbReference type="InterPro" id="IPR005479">
    <property type="entry name" value="CPAse_ATP-bd"/>
</dbReference>
<name>A0A657PLU3_9GAMM</name>
<dbReference type="PANTHER" id="PTHR11405">
    <property type="entry name" value="CARBAMOYLTRANSFERASE FAMILY MEMBER"/>
    <property type="match status" value="1"/>
</dbReference>
<evidence type="ECO:0000259" key="16">
    <source>
        <dbReference type="PROSITE" id="PS50975"/>
    </source>
</evidence>
<organism evidence="18 19">
    <name type="scientific">Candidatus Sedimenticola endophacoides</name>
    <dbReference type="NCBI Taxonomy" id="2548426"/>
    <lineage>
        <taxon>Bacteria</taxon>
        <taxon>Pseudomonadati</taxon>
        <taxon>Pseudomonadota</taxon>
        <taxon>Gammaproteobacteria</taxon>
        <taxon>Chromatiales</taxon>
        <taxon>Sedimenticolaceae</taxon>
        <taxon>Sedimenticola</taxon>
    </lineage>
</organism>
<evidence type="ECO:0000256" key="12">
    <source>
        <dbReference type="ARBA" id="ARBA00023211"/>
    </source>
</evidence>
<keyword evidence="12" id="KW-0464">Manganese</keyword>
<dbReference type="SUPFAM" id="SSF52335">
    <property type="entry name" value="Methylglyoxal synthase-like"/>
    <property type="match status" value="1"/>
</dbReference>
<dbReference type="GO" id="GO:0046872">
    <property type="term" value="F:metal ion binding"/>
    <property type="evidence" value="ECO:0007669"/>
    <property type="project" value="UniProtKB-KW"/>
</dbReference>
<dbReference type="AlphaFoldDB" id="A0A657PLU3"/>